<dbReference type="Gramene" id="VVA40496">
    <property type="protein sequence ID" value="VVA40496"/>
    <property type="gene ID" value="Prudul26B023706"/>
</dbReference>
<dbReference type="InParanoid" id="A0A5E4GLH4"/>
<organism evidence="2 3">
    <name type="scientific">Prunus dulcis</name>
    <name type="common">Almond</name>
    <name type="synonym">Amygdalus dulcis</name>
    <dbReference type="NCBI Taxonomy" id="3755"/>
    <lineage>
        <taxon>Eukaryota</taxon>
        <taxon>Viridiplantae</taxon>
        <taxon>Streptophyta</taxon>
        <taxon>Embryophyta</taxon>
        <taxon>Tracheophyta</taxon>
        <taxon>Spermatophyta</taxon>
        <taxon>Magnoliopsida</taxon>
        <taxon>eudicotyledons</taxon>
        <taxon>Gunneridae</taxon>
        <taxon>Pentapetalae</taxon>
        <taxon>rosids</taxon>
        <taxon>fabids</taxon>
        <taxon>Rosales</taxon>
        <taxon>Rosaceae</taxon>
        <taxon>Amygdaloideae</taxon>
        <taxon>Amygdaleae</taxon>
        <taxon>Prunus</taxon>
    </lineage>
</organism>
<keyword evidence="1" id="KW-0472">Membrane</keyword>
<evidence type="ECO:0000313" key="2">
    <source>
        <dbReference type="EMBL" id="VVA40496.1"/>
    </source>
</evidence>
<evidence type="ECO:0000256" key="1">
    <source>
        <dbReference type="SAM" id="Phobius"/>
    </source>
</evidence>
<accession>A0A5E4GLH4</accession>
<dbReference type="AlphaFoldDB" id="A0A5E4GLH4"/>
<keyword evidence="1" id="KW-1133">Transmembrane helix</keyword>
<keyword evidence="1" id="KW-0812">Transmembrane</keyword>
<protein>
    <submittedName>
        <fullName evidence="2">PREDICTED: pol poly</fullName>
    </submittedName>
</protein>
<gene>
    <name evidence="2" type="ORF">ALMOND_2B023706</name>
</gene>
<name>A0A5E4GLH4_PRUDU</name>
<dbReference type="Proteomes" id="UP000327085">
    <property type="component" value="Unassembled WGS sequence"/>
</dbReference>
<dbReference type="EMBL" id="CABIKO010000998">
    <property type="protein sequence ID" value="VVA40496.1"/>
    <property type="molecule type" value="Genomic_DNA"/>
</dbReference>
<evidence type="ECO:0000313" key="3">
    <source>
        <dbReference type="Proteomes" id="UP000327085"/>
    </source>
</evidence>
<feature type="non-terminal residue" evidence="2">
    <location>
        <position position="53"/>
    </location>
</feature>
<sequence>VERKYYAIERLGVALYFTTIKLIHYMLPFTIYVIAKIYLIKYMLTRPMLRGRK</sequence>
<feature type="transmembrane region" description="Helical" evidence="1">
    <location>
        <begin position="22"/>
        <end position="44"/>
    </location>
</feature>
<reference evidence="3" key="1">
    <citation type="journal article" date="2020" name="Plant J.">
        <title>Transposons played a major role in the diversification between the closely related almond and peach genomes: results from the almond genome sequence.</title>
        <authorList>
            <person name="Alioto T."/>
            <person name="Alexiou K.G."/>
            <person name="Bardil A."/>
            <person name="Barteri F."/>
            <person name="Castanera R."/>
            <person name="Cruz F."/>
            <person name="Dhingra A."/>
            <person name="Duval H."/>
            <person name="Fernandez I Marti A."/>
            <person name="Frias L."/>
            <person name="Galan B."/>
            <person name="Garcia J.L."/>
            <person name="Howad W."/>
            <person name="Gomez-Garrido J."/>
            <person name="Gut M."/>
            <person name="Julca I."/>
            <person name="Morata J."/>
            <person name="Puigdomenech P."/>
            <person name="Ribeca P."/>
            <person name="Rubio Cabetas M.J."/>
            <person name="Vlasova A."/>
            <person name="Wirthensohn M."/>
            <person name="Garcia-Mas J."/>
            <person name="Gabaldon T."/>
            <person name="Casacuberta J.M."/>
            <person name="Arus P."/>
        </authorList>
    </citation>
    <scope>NUCLEOTIDE SEQUENCE [LARGE SCALE GENOMIC DNA]</scope>
    <source>
        <strain evidence="3">cv. Texas</strain>
    </source>
</reference>
<feature type="non-terminal residue" evidence="2">
    <location>
        <position position="1"/>
    </location>
</feature>
<proteinExistence type="predicted"/>